<evidence type="ECO:0000313" key="9">
    <source>
        <dbReference type="Proteomes" id="UP000246114"/>
    </source>
</evidence>
<dbReference type="GO" id="GO:0009337">
    <property type="term" value="C:sulfite reductase complex (NADPH)"/>
    <property type="evidence" value="ECO:0007669"/>
    <property type="project" value="TreeGrafter"/>
</dbReference>
<evidence type="ECO:0000256" key="3">
    <source>
        <dbReference type="ARBA" id="ARBA00023004"/>
    </source>
</evidence>
<keyword evidence="2" id="KW-0479">Metal-binding</keyword>
<evidence type="ECO:0000259" key="5">
    <source>
        <dbReference type="PROSITE" id="PS51379"/>
    </source>
</evidence>
<dbReference type="GO" id="GO:0050311">
    <property type="term" value="F:sulfite reductase (ferredoxin) activity"/>
    <property type="evidence" value="ECO:0007669"/>
    <property type="project" value="TreeGrafter"/>
</dbReference>
<dbReference type="InterPro" id="IPR006067">
    <property type="entry name" value="NO2/SO3_Rdtase_4Fe4S_dom"/>
</dbReference>
<dbReference type="PROSITE" id="PS51379">
    <property type="entry name" value="4FE4S_FER_2"/>
    <property type="match status" value="1"/>
</dbReference>
<evidence type="ECO:0000313" key="8">
    <source>
        <dbReference type="Proteomes" id="UP000182135"/>
    </source>
</evidence>
<protein>
    <submittedName>
        <fullName evidence="6">(4Fe-4S)-binding protein</fullName>
    </submittedName>
    <submittedName>
        <fullName evidence="7">Dissimilatory sulfite reductase (Desulfoviridin), alpha and beta subunits</fullName>
    </submittedName>
</protein>
<reference evidence="7 8" key="1">
    <citation type="submission" date="2016-10" db="EMBL/GenBank/DDBJ databases">
        <authorList>
            <person name="de Groot N.N."/>
        </authorList>
    </citation>
    <scope>NUCLEOTIDE SEQUENCE [LARGE SCALE GENOMIC DNA]</scope>
    <source>
        <strain evidence="7 8">NLAE-zl-G419</strain>
    </source>
</reference>
<keyword evidence="8" id="KW-1185">Reference proteome</keyword>
<keyword evidence="3" id="KW-0408">Iron</keyword>
<dbReference type="OrthoDB" id="9800558at2"/>
<dbReference type="InterPro" id="IPR045169">
    <property type="entry name" value="NO2/SO3_Rdtase_4Fe4S_prot"/>
</dbReference>
<dbReference type="GO" id="GO:0016002">
    <property type="term" value="F:sulfite reductase activity"/>
    <property type="evidence" value="ECO:0007669"/>
    <property type="project" value="TreeGrafter"/>
</dbReference>
<dbReference type="Proteomes" id="UP000246114">
    <property type="component" value="Unassembled WGS sequence"/>
</dbReference>
<dbReference type="PANTHER" id="PTHR11493">
    <property type="entry name" value="SULFITE REDUCTASE [NADPH] SUBUNIT BETA-RELATED"/>
    <property type="match status" value="1"/>
</dbReference>
<feature type="domain" description="4Fe-4S ferredoxin-type" evidence="5">
    <location>
        <begin position="194"/>
        <end position="223"/>
    </location>
</feature>
<dbReference type="eggNOG" id="COG2221">
    <property type="taxonomic scope" value="Bacteria"/>
</dbReference>
<dbReference type="GO" id="GO:0051539">
    <property type="term" value="F:4 iron, 4 sulfur cluster binding"/>
    <property type="evidence" value="ECO:0007669"/>
    <property type="project" value="UniProtKB-KW"/>
</dbReference>
<dbReference type="InterPro" id="IPR017896">
    <property type="entry name" value="4Fe4S_Fe-S-bd"/>
</dbReference>
<dbReference type="GO" id="GO:0000103">
    <property type="term" value="P:sulfate assimilation"/>
    <property type="evidence" value="ECO:0007669"/>
    <property type="project" value="TreeGrafter"/>
</dbReference>
<dbReference type="EMBL" id="FOOE01000017">
    <property type="protein sequence ID" value="SFF94848.1"/>
    <property type="molecule type" value="Genomic_DNA"/>
</dbReference>
<keyword evidence="4" id="KW-0411">Iron-sulfur</keyword>
<dbReference type="PANTHER" id="PTHR11493:SF54">
    <property type="entry name" value="ANAEROBIC SULFITE REDUCTASE SUBUNIT C"/>
    <property type="match status" value="1"/>
</dbReference>
<evidence type="ECO:0000313" key="6">
    <source>
        <dbReference type="EMBL" id="PWL54881.1"/>
    </source>
</evidence>
<dbReference type="EMBL" id="QAMZ01000018">
    <property type="protein sequence ID" value="PWL54881.1"/>
    <property type="molecule type" value="Genomic_DNA"/>
</dbReference>
<dbReference type="STRING" id="1529.SAMN04487885_1172"/>
<dbReference type="Gene3D" id="3.30.70.3340">
    <property type="match status" value="1"/>
</dbReference>
<dbReference type="InterPro" id="IPR036136">
    <property type="entry name" value="Nit/Sulf_reduc_fer-like_dom_sf"/>
</dbReference>
<dbReference type="GO" id="GO:0020037">
    <property type="term" value="F:heme binding"/>
    <property type="evidence" value="ECO:0007669"/>
    <property type="project" value="InterPro"/>
</dbReference>
<dbReference type="GO" id="GO:0046872">
    <property type="term" value="F:metal ion binding"/>
    <property type="evidence" value="ECO:0007669"/>
    <property type="project" value="UniProtKB-KW"/>
</dbReference>
<dbReference type="Gene3D" id="3.30.70.20">
    <property type="match status" value="1"/>
</dbReference>
<dbReference type="SUPFAM" id="SSF55124">
    <property type="entry name" value="Nitrite/Sulfite reductase N-terminal domain-like"/>
    <property type="match status" value="1"/>
</dbReference>
<sequence>MKVKPDDIKRVKSLGFLYNRGTEDEFNCRVITENGTLTSEDLETIAEAARKYGNGKVAFTSRMTVEMQGVKYEGIDALISDLKEHGLITGGTGDKIRPVVACKGGTCVFGQVDSADIAKRIHDRFFIGYKNVELPHKFKIAVGGCPNNCVKPDLNDIGLIGQNMPEIHEDICRGCTKCAVEMNCLMHAPKVVDKKITINRDICNRCGKCIKKCYFHCLSSKAHGVKILIGGKWGRQGRPGSEINGIYSIEEALDIIEKAILVYRENAFKKERFGDMIERIGHDKIEKMILSNDTIERKDEILALSIKPKEQK</sequence>
<dbReference type="InterPro" id="IPR045854">
    <property type="entry name" value="NO2/SO3_Rdtase_4Fe4S_sf"/>
</dbReference>
<evidence type="ECO:0000313" key="7">
    <source>
        <dbReference type="EMBL" id="SFF94848.1"/>
    </source>
</evidence>
<organism evidence="7 8">
    <name type="scientific">Clostridium cadaveris</name>
    <dbReference type="NCBI Taxonomy" id="1529"/>
    <lineage>
        <taxon>Bacteria</taxon>
        <taxon>Bacillati</taxon>
        <taxon>Bacillota</taxon>
        <taxon>Clostridia</taxon>
        <taxon>Eubacteriales</taxon>
        <taxon>Clostridiaceae</taxon>
        <taxon>Clostridium</taxon>
    </lineage>
</organism>
<proteinExistence type="predicted"/>
<reference evidence="6 9" key="2">
    <citation type="submission" date="2018-03" db="EMBL/GenBank/DDBJ databases">
        <title>The uncultured portion of the human microbiome is neutrally assembled.</title>
        <authorList>
            <person name="Jeraldo P."/>
            <person name="Boardman L."/>
            <person name="White B.A."/>
            <person name="Nelson H."/>
            <person name="Goldenfeld N."/>
            <person name="Chia N."/>
        </authorList>
    </citation>
    <scope>NUCLEOTIDE SEQUENCE [LARGE SCALE GENOMIC DNA]</scope>
    <source>
        <strain evidence="6">CIM:MAG 903</strain>
    </source>
</reference>
<dbReference type="SUPFAM" id="SSF56014">
    <property type="entry name" value="Nitrite and sulphite reductase 4Fe-4S domain-like"/>
    <property type="match status" value="1"/>
</dbReference>
<dbReference type="Pfam" id="PF01077">
    <property type="entry name" value="NIR_SIR"/>
    <property type="match status" value="1"/>
</dbReference>
<accession>A0A1I2MUP5</accession>
<dbReference type="AlphaFoldDB" id="A0A1I2MUP5"/>
<evidence type="ECO:0000256" key="2">
    <source>
        <dbReference type="ARBA" id="ARBA00022723"/>
    </source>
</evidence>
<keyword evidence="1" id="KW-0004">4Fe-4S</keyword>
<dbReference type="Gene3D" id="3.30.413.10">
    <property type="entry name" value="Sulfite Reductase Hemoprotein, domain 1"/>
    <property type="match status" value="1"/>
</dbReference>
<dbReference type="RefSeq" id="WP_027639114.1">
    <property type="nucleotide sequence ID" value="NZ_BAAACD010000003.1"/>
</dbReference>
<evidence type="ECO:0000256" key="4">
    <source>
        <dbReference type="ARBA" id="ARBA00023014"/>
    </source>
</evidence>
<dbReference type="Pfam" id="PF03460">
    <property type="entry name" value="NIR_SIR_ferr"/>
    <property type="match status" value="1"/>
</dbReference>
<dbReference type="Proteomes" id="UP000182135">
    <property type="component" value="Unassembled WGS sequence"/>
</dbReference>
<gene>
    <name evidence="6" type="ORF">DBY38_03610</name>
    <name evidence="7" type="ORF">SAMN04487885_1172</name>
</gene>
<evidence type="ECO:0000256" key="1">
    <source>
        <dbReference type="ARBA" id="ARBA00022485"/>
    </source>
</evidence>
<dbReference type="InterPro" id="IPR005117">
    <property type="entry name" value="NiRdtase/SiRdtase_haem-b_fer"/>
</dbReference>
<dbReference type="SUPFAM" id="SSF54862">
    <property type="entry name" value="4Fe-4S ferredoxins"/>
    <property type="match status" value="1"/>
</dbReference>
<name>A0A1I2MUP5_9CLOT</name>